<dbReference type="PROSITE" id="PS50949">
    <property type="entry name" value="HTH_GNTR"/>
    <property type="match status" value="1"/>
</dbReference>
<keyword evidence="9" id="KW-1185">Reference proteome</keyword>
<gene>
    <name evidence="8" type="ORF">F0U83_11770</name>
</gene>
<evidence type="ECO:0000256" key="4">
    <source>
        <dbReference type="ARBA" id="ARBA00023163"/>
    </source>
</evidence>
<dbReference type="PANTHER" id="PTHR43537:SF34">
    <property type="entry name" value="PYRUVATE DEHYDROGENASE COMPLEX REPRESSOR"/>
    <property type="match status" value="1"/>
</dbReference>
<dbReference type="GO" id="GO:0003700">
    <property type="term" value="F:DNA-binding transcription factor activity"/>
    <property type="evidence" value="ECO:0007669"/>
    <property type="project" value="InterPro"/>
</dbReference>
<dbReference type="SUPFAM" id="SSF48008">
    <property type="entry name" value="GntR ligand-binding domain-like"/>
    <property type="match status" value="1"/>
</dbReference>
<sequence>MSSQKQQLYADLTGKILKGDLVPGQALPSQRQLADQYQISRATVREVVQQMELAQLITTQHGGRSVCENLIAQRADMPQEVGGDHLELQLRVLDARAFLEGEAAYFAALRATDEQLQDISDEFQRMQQRSLGETTLAKAKADLRFHMMIAESSHHMLIVAFSQLFYNRYFNAIYGVLNRTLIRFGRYPDGIRMQHEQIYDALMKRDPERAKKVAVEHILYTRRQLEEAE</sequence>
<dbReference type="EMBL" id="CP043869">
    <property type="protein sequence ID" value="QEQ97334.1"/>
    <property type="molecule type" value="Genomic_DNA"/>
</dbReference>
<dbReference type="AlphaFoldDB" id="A0A5P1RCD6"/>
<reference evidence="8 9" key="1">
    <citation type="journal article" date="2019" name="Biochem. Eng. J.">
        <title>Metabolic engineering of the marine bacteria Neptunomonas concharum for the production of acetoin and meso-2,3-butanediol from acetate.</title>
        <authorList>
            <person name="Li W."/>
            <person name="Pu N."/>
            <person name="Liu C.-X."/>
            <person name="Yuan Q.-P."/>
            <person name="Li Z.-J."/>
        </authorList>
    </citation>
    <scope>NUCLEOTIDE SEQUENCE [LARGE SCALE GENOMIC DNA]</scope>
    <source>
        <strain evidence="8 9">JCM17730</strain>
    </source>
</reference>
<evidence type="ECO:0000256" key="1">
    <source>
        <dbReference type="ARBA" id="ARBA00022491"/>
    </source>
</evidence>
<dbReference type="InterPro" id="IPR011711">
    <property type="entry name" value="GntR_C"/>
</dbReference>
<dbReference type="Pfam" id="PF07729">
    <property type="entry name" value="FCD"/>
    <property type="match status" value="1"/>
</dbReference>
<dbReference type="CDD" id="cd07377">
    <property type="entry name" value="WHTH_GntR"/>
    <property type="match status" value="1"/>
</dbReference>
<dbReference type="Proteomes" id="UP000324760">
    <property type="component" value="Chromosome"/>
</dbReference>
<dbReference type="SMART" id="SM00345">
    <property type="entry name" value="HTH_GNTR"/>
    <property type="match status" value="1"/>
</dbReference>
<dbReference type="PRINTS" id="PR00035">
    <property type="entry name" value="HTHGNTR"/>
</dbReference>
<dbReference type="GO" id="GO:0003677">
    <property type="term" value="F:DNA binding"/>
    <property type="evidence" value="ECO:0007669"/>
    <property type="project" value="UniProtKB-KW"/>
</dbReference>
<evidence type="ECO:0000256" key="5">
    <source>
        <dbReference type="ARBA" id="ARBA00037357"/>
    </source>
</evidence>
<evidence type="ECO:0000313" key="8">
    <source>
        <dbReference type="EMBL" id="QEQ97334.1"/>
    </source>
</evidence>
<keyword evidence="2" id="KW-0805">Transcription regulation</keyword>
<dbReference type="PANTHER" id="PTHR43537">
    <property type="entry name" value="TRANSCRIPTIONAL REGULATOR, GNTR FAMILY"/>
    <property type="match status" value="1"/>
</dbReference>
<dbReference type="SMART" id="SM00895">
    <property type="entry name" value="FCD"/>
    <property type="match status" value="1"/>
</dbReference>
<accession>A0A5P1RCD6</accession>
<evidence type="ECO:0000259" key="7">
    <source>
        <dbReference type="PROSITE" id="PS50949"/>
    </source>
</evidence>
<organism evidence="8 9">
    <name type="scientific">Neptunomonas concharum</name>
    <dbReference type="NCBI Taxonomy" id="1031538"/>
    <lineage>
        <taxon>Bacteria</taxon>
        <taxon>Pseudomonadati</taxon>
        <taxon>Pseudomonadota</taxon>
        <taxon>Gammaproteobacteria</taxon>
        <taxon>Oceanospirillales</taxon>
        <taxon>Oceanospirillaceae</taxon>
        <taxon>Neptunomonas</taxon>
    </lineage>
</organism>
<proteinExistence type="predicted"/>
<comment type="function">
    <text evidence="5">Transcriptional repressor for the pyruvate dehydrogenase complex genes aceEF and lpd.</text>
</comment>
<protein>
    <recommendedName>
        <fullName evidence="6">Pyruvate dehydrogenase complex repressor</fullName>
    </recommendedName>
</protein>
<dbReference type="Pfam" id="PF00392">
    <property type="entry name" value="GntR"/>
    <property type="match status" value="1"/>
</dbReference>
<evidence type="ECO:0000313" key="9">
    <source>
        <dbReference type="Proteomes" id="UP000324760"/>
    </source>
</evidence>
<dbReference type="Gene3D" id="1.10.10.10">
    <property type="entry name" value="Winged helix-like DNA-binding domain superfamily/Winged helix DNA-binding domain"/>
    <property type="match status" value="1"/>
</dbReference>
<dbReference type="InterPro" id="IPR036390">
    <property type="entry name" value="WH_DNA-bd_sf"/>
</dbReference>
<dbReference type="SUPFAM" id="SSF46785">
    <property type="entry name" value="Winged helix' DNA-binding domain"/>
    <property type="match status" value="1"/>
</dbReference>
<evidence type="ECO:0000256" key="2">
    <source>
        <dbReference type="ARBA" id="ARBA00023015"/>
    </source>
</evidence>
<dbReference type="Gene3D" id="1.20.120.530">
    <property type="entry name" value="GntR ligand-binding domain-like"/>
    <property type="match status" value="1"/>
</dbReference>
<dbReference type="InterPro" id="IPR008920">
    <property type="entry name" value="TF_FadR/GntR_C"/>
</dbReference>
<keyword evidence="1" id="KW-0678">Repressor</keyword>
<dbReference type="RefSeq" id="WP_138987024.1">
    <property type="nucleotide sequence ID" value="NZ_CP043869.1"/>
</dbReference>
<dbReference type="OrthoDB" id="5450856at2"/>
<keyword evidence="4" id="KW-0804">Transcription</keyword>
<name>A0A5P1RCD6_9GAMM</name>
<keyword evidence="3" id="KW-0238">DNA-binding</keyword>
<feature type="domain" description="HTH gntR-type" evidence="7">
    <location>
        <begin position="2"/>
        <end position="70"/>
    </location>
</feature>
<evidence type="ECO:0000256" key="6">
    <source>
        <dbReference type="ARBA" id="ARBA00039592"/>
    </source>
</evidence>
<dbReference type="InterPro" id="IPR036388">
    <property type="entry name" value="WH-like_DNA-bd_sf"/>
</dbReference>
<dbReference type="InterPro" id="IPR000524">
    <property type="entry name" value="Tscrpt_reg_HTH_GntR"/>
</dbReference>
<evidence type="ECO:0000256" key="3">
    <source>
        <dbReference type="ARBA" id="ARBA00023125"/>
    </source>
</evidence>
<dbReference type="KEGG" id="ncu:F0U83_11770"/>